<evidence type="ECO:0000313" key="2">
    <source>
        <dbReference type="Proteomes" id="UP000202259"/>
    </source>
</evidence>
<dbReference type="NCBIfam" id="TIGR02017">
    <property type="entry name" value="hutG_amidohyd"/>
    <property type="match status" value="1"/>
</dbReference>
<dbReference type="RefSeq" id="WP_081150294.1">
    <property type="nucleotide sequence ID" value="NZ_CP020465.1"/>
</dbReference>
<organism evidence="1 2">
    <name type="scientific">Cognaticolwellia beringensis</name>
    <dbReference type="NCBI Taxonomy" id="1967665"/>
    <lineage>
        <taxon>Bacteria</taxon>
        <taxon>Pseudomonadati</taxon>
        <taxon>Pseudomonadota</taxon>
        <taxon>Gammaproteobacteria</taxon>
        <taxon>Alteromonadales</taxon>
        <taxon>Colwelliaceae</taxon>
        <taxon>Cognaticolwellia</taxon>
    </lineage>
</organism>
<dbReference type="OrthoDB" id="8716700at2"/>
<dbReference type="Gene3D" id="3.40.630.40">
    <property type="entry name" value="Zn-dependent exopeptidases"/>
    <property type="match status" value="1"/>
</dbReference>
<dbReference type="SUPFAM" id="SSF53187">
    <property type="entry name" value="Zn-dependent exopeptidases"/>
    <property type="match status" value="1"/>
</dbReference>
<evidence type="ECO:0000313" key="1">
    <source>
        <dbReference type="EMBL" id="ASP47553.1"/>
    </source>
</evidence>
<dbReference type="KEGG" id="cber:B5D82_07160"/>
<protein>
    <submittedName>
        <fullName evidence="1">N-formylglutamate deformylase</fullName>
    </submittedName>
</protein>
<sequence>MSDSYTLIKGSVPLLISMPHNGEAIPADIAEVMTAKGREVADTDWYMDRLYAFAKALGAYILMPKYNRYVIDLNRDPDGVDLYPGANNTELCPTTAFDLSPLYKEGCAPTSEQITERVKNYWQPYHQALKSTMQAIKAEFGQAVLLEAHSIQSHVPRFFQGQLPDFNFGNADGKSCSPELISTLVGLDYAPYTMVCNGRFKGGYITRAFGQPDNGLHAIQLELSQFTYMNEQAMTYNETLAMQVQPKLEALVKALITFAATLSKNAKD</sequence>
<name>A0A222G7G8_9GAMM</name>
<dbReference type="InterPro" id="IPR010247">
    <property type="entry name" value="HutG_amidohyd"/>
</dbReference>
<dbReference type="Pfam" id="PF05013">
    <property type="entry name" value="FGase"/>
    <property type="match status" value="1"/>
</dbReference>
<dbReference type="Proteomes" id="UP000202259">
    <property type="component" value="Chromosome"/>
</dbReference>
<dbReference type="AlphaFoldDB" id="A0A222G7G8"/>
<keyword evidence="2" id="KW-1185">Reference proteome</keyword>
<reference evidence="1 2" key="1">
    <citation type="submission" date="2017-08" db="EMBL/GenBank/DDBJ databases">
        <title>Complete genome of Colwellia sp. NB097-1, a psychrophile bacterium ioslated from Bering Sea.</title>
        <authorList>
            <person name="Chen X."/>
        </authorList>
    </citation>
    <scope>NUCLEOTIDE SEQUENCE [LARGE SCALE GENOMIC DNA]</scope>
    <source>
        <strain evidence="1 2">NB097-1</strain>
    </source>
</reference>
<dbReference type="EMBL" id="CP020465">
    <property type="protein sequence ID" value="ASP47553.1"/>
    <property type="molecule type" value="Genomic_DNA"/>
</dbReference>
<accession>A0A222G7G8</accession>
<gene>
    <name evidence="1" type="primary">hutG</name>
    <name evidence="1" type="ORF">B5D82_07160</name>
</gene>
<dbReference type="InterPro" id="IPR007709">
    <property type="entry name" value="N-FG_amidohydro"/>
</dbReference>
<proteinExistence type="predicted"/>